<comment type="caution">
    <text evidence="1">The sequence shown here is derived from an EMBL/GenBank/DDBJ whole genome shotgun (WGS) entry which is preliminary data.</text>
</comment>
<dbReference type="PANTHER" id="PTHR32487">
    <property type="entry name" value="3-OXO-DELTA(4,5)-STEROID 5-BETA-REDUCTASE"/>
    <property type="match status" value="1"/>
</dbReference>
<dbReference type="PANTHER" id="PTHR32487:SF0">
    <property type="entry name" value="3-OXO-DELTA(4,5)-STEROID 5-BETA-REDUCTASE"/>
    <property type="match status" value="1"/>
</dbReference>
<dbReference type="Gene3D" id="3.40.50.720">
    <property type="entry name" value="NAD(P)-binding Rossmann-like Domain"/>
    <property type="match status" value="1"/>
</dbReference>
<proteinExistence type="predicted"/>
<keyword evidence="2" id="KW-1185">Reference proteome</keyword>
<dbReference type="EMBL" id="JAVXUP010003364">
    <property type="protein sequence ID" value="KAK2999200.1"/>
    <property type="molecule type" value="Genomic_DNA"/>
</dbReference>
<protein>
    <submittedName>
        <fullName evidence="1">Uncharacterized protein</fullName>
    </submittedName>
</protein>
<evidence type="ECO:0000313" key="1">
    <source>
        <dbReference type="EMBL" id="KAK2999200.1"/>
    </source>
</evidence>
<dbReference type="AlphaFoldDB" id="A0AA88V084"/>
<name>A0AA88V084_9ASTE</name>
<reference evidence="1" key="1">
    <citation type="submission" date="2022-12" db="EMBL/GenBank/DDBJ databases">
        <title>Draft genome assemblies for two species of Escallonia (Escalloniales).</title>
        <authorList>
            <person name="Chanderbali A."/>
            <person name="Dervinis C."/>
            <person name="Anghel I."/>
            <person name="Soltis D."/>
            <person name="Soltis P."/>
            <person name="Zapata F."/>
        </authorList>
    </citation>
    <scope>NUCLEOTIDE SEQUENCE</scope>
    <source>
        <strain evidence="1">UCBG64.0493</strain>
        <tissue evidence="1">Leaf</tissue>
    </source>
</reference>
<sequence length="138" mass="15978">MWRVLAEQFNVEYVKFDDDEGGRERVGLVEMMKDKGSVWDEIVRENGLAPTKSEESMVKDLSSATGDACMRRELEALGDHLQRTIASQVELIFNRLDDLEVDSRLTVLEQKVDVFAEELDDLIEERVTYFTKWEVQTT</sequence>
<gene>
    <name evidence="1" type="ORF">RJ639_022779</name>
</gene>
<evidence type="ECO:0000313" key="2">
    <source>
        <dbReference type="Proteomes" id="UP001188597"/>
    </source>
</evidence>
<accession>A0AA88V084</accession>
<organism evidence="1 2">
    <name type="scientific">Escallonia herrerae</name>
    <dbReference type="NCBI Taxonomy" id="1293975"/>
    <lineage>
        <taxon>Eukaryota</taxon>
        <taxon>Viridiplantae</taxon>
        <taxon>Streptophyta</taxon>
        <taxon>Embryophyta</taxon>
        <taxon>Tracheophyta</taxon>
        <taxon>Spermatophyta</taxon>
        <taxon>Magnoliopsida</taxon>
        <taxon>eudicotyledons</taxon>
        <taxon>Gunneridae</taxon>
        <taxon>Pentapetalae</taxon>
        <taxon>asterids</taxon>
        <taxon>campanulids</taxon>
        <taxon>Escalloniales</taxon>
        <taxon>Escalloniaceae</taxon>
        <taxon>Escallonia</taxon>
    </lineage>
</organism>
<dbReference type="Proteomes" id="UP001188597">
    <property type="component" value="Unassembled WGS sequence"/>
</dbReference>